<dbReference type="Gene3D" id="3.40.50.150">
    <property type="entry name" value="Vaccinia Virus protein VP39"/>
    <property type="match status" value="1"/>
</dbReference>
<dbReference type="AlphaFoldDB" id="A0A7I7PCA2"/>
<dbReference type="NCBIfam" id="TIGR01444">
    <property type="entry name" value="fkbM_fam"/>
    <property type="match status" value="1"/>
</dbReference>
<proteinExistence type="predicted"/>
<evidence type="ECO:0000313" key="3">
    <source>
        <dbReference type="EMBL" id="ORB12603.1"/>
    </source>
</evidence>
<evidence type="ECO:0000259" key="1">
    <source>
        <dbReference type="Pfam" id="PF05050"/>
    </source>
</evidence>
<keyword evidence="4" id="KW-1185">Reference proteome</keyword>
<accession>A0A7I7PCA2</accession>
<reference evidence="2 5" key="2">
    <citation type="journal article" date="2019" name="Emerg. Microbes Infect.">
        <title>Comprehensive subspecies identification of 175 nontuberculous mycobacteria species based on 7547 genomic profiles.</title>
        <authorList>
            <person name="Matsumoto Y."/>
            <person name="Kinjo T."/>
            <person name="Motooka D."/>
            <person name="Nabeya D."/>
            <person name="Jung N."/>
            <person name="Uechi K."/>
            <person name="Horii T."/>
            <person name="Iida T."/>
            <person name="Fujita J."/>
            <person name="Nakamura S."/>
        </authorList>
    </citation>
    <scope>NUCLEOTIDE SEQUENCE [LARGE SCALE GENOMIC DNA]</scope>
    <source>
        <strain evidence="2 5">JCM 16367</strain>
    </source>
</reference>
<name>A0A7I7PCA2_9MYCO</name>
<dbReference type="Proteomes" id="UP000466894">
    <property type="component" value="Chromosome"/>
</dbReference>
<sequence>MENQMKRPNLIIDVGMHDGQDTAFYLAKGFDVVAIEANPGLVEAARDRFASEIDSGRLQIFPVAIAEKAGTLPLAVCDEQSIWSSMSDAFIERNESMAGVKYHYVDVPTQTFESILEEVGVPHYLKVDIEGSDMLCVRALKHLDSVPDFISIESSVSSPPGSFDLVFEELSTLWELGYRRFAYVDQTKVPRHKPPNPPREGRFVETKLTTNTTGLFGEELPVRWETIDKALRRGQALHRRYNLTGFGGQATRIMQRTLPRPVFDFKDHPVTQRVVGVTAGLFGLFKWYDLHARLA</sequence>
<dbReference type="InterPro" id="IPR029063">
    <property type="entry name" value="SAM-dependent_MTases_sf"/>
</dbReference>
<dbReference type="Pfam" id="PF05050">
    <property type="entry name" value="Methyltransf_21"/>
    <property type="match status" value="1"/>
</dbReference>
<gene>
    <name evidence="3" type="ORF">BST37_15855</name>
    <name evidence="2" type="ORF">MNVI_15550</name>
</gene>
<dbReference type="Proteomes" id="UP000192374">
    <property type="component" value="Unassembled WGS sequence"/>
</dbReference>
<dbReference type="InterPro" id="IPR006342">
    <property type="entry name" value="FkbM_mtfrase"/>
</dbReference>
<feature type="domain" description="Methyltransferase FkbM" evidence="1">
    <location>
        <begin position="13"/>
        <end position="179"/>
    </location>
</feature>
<evidence type="ECO:0000313" key="5">
    <source>
        <dbReference type="Proteomes" id="UP000466894"/>
    </source>
</evidence>
<evidence type="ECO:0000313" key="4">
    <source>
        <dbReference type="Proteomes" id="UP000192374"/>
    </source>
</evidence>
<reference evidence="2" key="3">
    <citation type="submission" date="2020-02" db="EMBL/GenBank/DDBJ databases">
        <authorList>
            <person name="Matsumoto Y."/>
            <person name="Motooka D."/>
            <person name="Nakamura S."/>
        </authorList>
    </citation>
    <scope>NUCLEOTIDE SEQUENCE</scope>
    <source>
        <strain evidence="2">JCM 16367</strain>
    </source>
</reference>
<dbReference type="OrthoDB" id="9814604at2"/>
<dbReference type="EMBL" id="MVIC01000032">
    <property type="protein sequence ID" value="ORB12603.1"/>
    <property type="molecule type" value="Genomic_DNA"/>
</dbReference>
<organism evidence="2 5">
    <name type="scientific">Mycobacterium noviomagense</name>
    <dbReference type="NCBI Taxonomy" id="459858"/>
    <lineage>
        <taxon>Bacteria</taxon>
        <taxon>Bacillati</taxon>
        <taxon>Actinomycetota</taxon>
        <taxon>Actinomycetes</taxon>
        <taxon>Mycobacteriales</taxon>
        <taxon>Mycobacteriaceae</taxon>
        <taxon>Mycobacterium</taxon>
    </lineage>
</organism>
<evidence type="ECO:0000313" key="2">
    <source>
        <dbReference type="EMBL" id="BBY06237.1"/>
    </source>
</evidence>
<dbReference type="KEGG" id="mnv:MNVI_15550"/>
<protein>
    <recommendedName>
        <fullName evidence="1">Methyltransferase FkbM domain-containing protein</fullName>
    </recommendedName>
</protein>
<reference evidence="3 4" key="1">
    <citation type="submission" date="2017-02" db="EMBL/GenBank/DDBJ databases">
        <title>The new phylogeny of genus Mycobacterium.</title>
        <authorList>
            <person name="Tortoli E."/>
            <person name="Trovato A."/>
            <person name="Cirillo D.M."/>
        </authorList>
    </citation>
    <scope>NUCLEOTIDE SEQUENCE [LARGE SCALE GENOMIC DNA]</scope>
    <source>
        <strain evidence="3 4">DSM 45145</strain>
    </source>
</reference>
<dbReference type="SUPFAM" id="SSF53335">
    <property type="entry name" value="S-adenosyl-L-methionine-dependent methyltransferases"/>
    <property type="match status" value="1"/>
</dbReference>
<dbReference type="EMBL" id="AP022583">
    <property type="protein sequence ID" value="BBY06237.1"/>
    <property type="molecule type" value="Genomic_DNA"/>
</dbReference>